<dbReference type="AlphaFoldDB" id="A0A512CXY3"/>
<feature type="chain" id="PRO_5021866311" description="Fibronectin type-III domain-containing protein" evidence="2">
    <location>
        <begin position="27"/>
        <end position="236"/>
    </location>
</feature>
<evidence type="ECO:0000313" key="4">
    <source>
        <dbReference type="Proteomes" id="UP000321534"/>
    </source>
</evidence>
<accession>A0A512CXY3</accession>
<dbReference type="RefSeq" id="WP_147063830.1">
    <property type="nucleotide sequence ID" value="NZ_BAAARO010000008.1"/>
</dbReference>
<evidence type="ECO:0000256" key="2">
    <source>
        <dbReference type="SAM" id="SignalP"/>
    </source>
</evidence>
<keyword evidence="2" id="KW-0732">Signal</keyword>
<dbReference type="EMBL" id="BJYX01000003">
    <property type="protein sequence ID" value="GEO29083.1"/>
    <property type="molecule type" value="Genomic_DNA"/>
</dbReference>
<comment type="caution">
    <text evidence="3">The sequence shown here is derived from an EMBL/GenBank/DDBJ whole genome shotgun (WGS) entry which is preliminary data.</text>
</comment>
<feature type="signal peptide" evidence="2">
    <location>
        <begin position="1"/>
        <end position="26"/>
    </location>
</feature>
<proteinExistence type="predicted"/>
<sequence>MNKVRIAASFATSVVLLAVMSGTASAATGGNPASAVPAGCSFSRGVTTCTTTTSTVGTPIVTVTPAPATFTSTSGPAYDLEYAVNIAGACTPGAPVLTAWTTTTTTPSSVTTTTTAHHGAPGSHGEELPTQTSTVSGPTTTTTSTTQPPSPGTITLAGTTATAVFTGLRANALYGVGVRCAGHAVAFWTDPTGAATVTLDLSPFTGQQIQLEMFAEPNDYFGPDYAVIAPLTPSAL</sequence>
<evidence type="ECO:0008006" key="5">
    <source>
        <dbReference type="Google" id="ProtNLM"/>
    </source>
</evidence>
<name>A0A512CXY3_9MICO</name>
<evidence type="ECO:0000313" key="3">
    <source>
        <dbReference type="EMBL" id="GEO29083.1"/>
    </source>
</evidence>
<dbReference type="Proteomes" id="UP000321534">
    <property type="component" value="Unassembled WGS sequence"/>
</dbReference>
<feature type="region of interest" description="Disordered" evidence="1">
    <location>
        <begin position="105"/>
        <end position="153"/>
    </location>
</feature>
<organism evidence="3 4">
    <name type="scientific">Terrabacter aerolatus</name>
    <dbReference type="NCBI Taxonomy" id="422442"/>
    <lineage>
        <taxon>Bacteria</taxon>
        <taxon>Bacillati</taxon>
        <taxon>Actinomycetota</taxon>
        <taxon>Actinomycetes</taxon>
        <taxon>Micrococcales</taxon>
        <taxon>Intrasporangiaceae</taxon>
        <taxon>Terrabacter</taxon>
    </lineage>
</organism>
<gene>
    <name evidence="3" type="ORF">TAE01_08930</name>
</gene>
<evidence type="ECO:0000256" key="1">
    <source>
        <dbReference type="SAM" id="MobiDB-lite"/>
    </source>
</evidence>
<reference evidence="3 4" key="1">
    <citation type="submission" date="2019-07" db="EMBL/GenBank/DDBJ databases">
        <title>Whole genome shotgun sequence of Terrabacter aerolatus NBRC 106305.</title>
        <authorList>
            <person name="Hosoyama A."/>
            <person name="Uohara A."/>
            <person name="Ohji S."/>
            <person name="Ichikawa N."/>
        </authorList>
    </citation>
    <scope>NUCLEOTIDE SEQUENCE [LARGE SCALE GENOMIC DNA]</scope>
    <source>
        <strain evidence="3 4">NBRC 106305</strain>
    </source>
</reference>
<protein>
    <recommendedName>
        <fullName evidence="5">Fibronectin type-III domain-containing protein</fullName>
    </recommendedName>
</protein>
<keyword evidence="4" id="KW-1185">Reference proteome</keyword>